<keyword evidence="2" id="KW-1185">Reference proteome</keyword>
<dbReference type="Proteomes" id="UP001234202">
    <property type="component" value="Unassembled WGS sequence"/>
</dbReference>
<sequence>MSKNFNPFPSVRRDRQRQLEREKQAQEGGGGGSSAEGSAEATPLARSPVVSTKDLPVSPSRPLLPGRTSTEQTIRSSTLTSPISPERRTFGALFSPPQPSPNELTTVRSSGLGSTDDEAFELYLSKQKELRAMRANLAQNNGGRMPGDLSGTVAGDDTREIESVYAHPPGNGALGLDGTEEEEEQETAAAEGVDEEIELGHMQEIVEGLWIGDVVAARDERALREAGITAVLTLLRQKLPPPPPGILSLPIPIDDTPDADILCHLDGCVTWIADVLESEQQAGVDEADDDNNTEGVKRKGAVLVHCQAGMSRSATVVAAYLMKTLNISPDDAVEMIREKRPVVYPSETFRAQLELWYKAKFKATVKDRDIRQWYMERTAAQVRNGGELEIDATQHMAKYPATPTASTPATPVGGYGKRKIRCKACRRNLATRDHMMDHILDQSPFPATRSRTPSVSAASLSVGEEDFELGASRRVSRPPSISNSSRPALALSMSRIPTPDIEAERAVPSPRRDELPAQDQQQPFVKKAITDPVIVKGEAGTRAGRPTRRVLDPRALAASLPPQLAALRAGVPSSPGAGIPSPQNSAPAGYNNKNPSPFMPFPVEDISRRSSSPSSIISTASSPLDHADESALSTSPDKGNVAKPMDSRLAARRTSTLAMTPTEPGSRSRRESASSFIGASRRGSASSLAGISAANWPILVNPKCSGYFVEPLTWMEPMLASGALIGKITCPNEKCGAKIGSFDWAGVQCGCKEWVTPGFCIHRSKVDEVW</sequence>
<comment type="caution">
    <text evidence="1">The sequence shown here is derived from an EMBL/GenBank/DDBJ whole genome shotgun (WGS) entry which is preliminary data.</text>
</comment>
<proteinExistence type="predicted"/>
<name>A0ACC2XEZ7_9TREE</name>
<organism evidence="1 2">
    <name type="scientific">Naganishia onofrii</name>
    <dbReference type="NCBI Taxonomy" id="1851511"/>
    <lineage>
        <taxon>Eukaryota</taxon>
        <taxon>Fungi</taxon>
        <taxon>Dikarya</taxon>
        <taxon>Basidiomycota</taxon>
        <taxon>Agaricomycotina</taxon>
        <taxon>Tremellomycetes</taxon>
        <taxon>Filobasidiales</taxon>
        <taxon>Filobasidiaceae</taxon>
        <taxon>Naganishia</taxon>
    </lineage>
</organism>
<protein>
    <submittedName>
        <fullName evidence="1">Uncharacterized protein</fullName>
    </submittedName>
</protein>
<evidence type="ECO:0000313" key="2">
    <source>
        <dbReference type="Proteomes" id="UP001234202"/>
    </source>
</evidence>
<evidence type="ECO:0000313" key="1">
    <source>
        <dbReference type="EMBL" id="KAJ9121966.1"/>
    </source>
</evidence>
<reference evidence="1" key="1">
    <citation type="submission" date="2023-04" db="EMBL/GenBank/DDBJ databases">
        <title>Draft Genome sequencing of Naganishia species isolated from polar environments using Oxford Nanopore Technology.</title>
        <authorList>
            <person name="Leo P."/>
            <person name="Venkateswaran K."/>
        </authorList>
    </citation>
    <scope>NUCLEOTIDE SEQUENCE</scope>
    <source>
        <strain evidence="1">DBVPG 5303</strain>
    </source>
</reference>
<accession>A0ACC2XEZ7</accession>
<gene>
    <name evidence="1" type="ORF">QFC24_004549</name>
</gene>
<dbReference type="EMBL" id="JASBWV010000016">
    <property type="protein sequence ID" value="KAJ9121966.1"/>
    <property type="molecule type" value="Genomic_DNA"/>
</dbReference>